<dbReference type="AlphaFoldDB" id="A0A068VR59"/>
<dbReference type="EMBL" id="LM676388">
    <property type="protein sequence ID" value="CEP26056.1"/>
    <property type="molecule type" value="Genomic_DNA"/>
</dbReference>
<name>A0A068VR59_PROFF</name>
<feature type="region of interest" description="Disordered" evidence="1">
    <location>
        <begin position="1"/>
        <end position="78"/>
    </location>
</feature>
<feature type="compositionally biased region" description="Low complexity" evidence="1">
    <location>
        <begin position="43"/>
        <end position="52"/>
    </location>
</feature>
<protein>
    <submittedName>
        <fullName evidence="2">Uncharacterized protein</fullName>
    </submittedName>
</protein>
<accession>A0A068VR59</accession>
<sequence>MDRGAGVPLSQRVANTRAAEAREAAERAAAQAEDELGDRAGRQSPPTQSRPAQSPPPQPPPGPYRAPGSPQSMSAPDANRIPTVVVVLIDGAKPGLIARWRHTPQGWEGLVAQAGGVDDFYAEWLPATRLRPANVT</sequence>
<reference evidence="2" key="1">
    <citation type="submission" date="2014-08" db="EMBL/GenBank/DDBJ databases">
        <authorList>
            <person name="Falentin Helene"/>
        </authorList>
    </citation>
    <scope>NUCLEOTIDE SEQUENCE</scope>
</reference>
<organism evidence="2">
    <name type="scientific">Propionibacterium freudenreichii subsp. freudenreichii</name>
    <dbReference type="NCBI Taxonomy" id="66712"/>
    <lineage>
        <taxon>Bacteria</taxon>
        <taxon>Bacillati</taxon>
        <taxon>Actinomycetota</taxon>
        <taxon>Actinomycetes</taxon>
        <taxon>Propionibacteriales</taxon>
        <taxon>Propionibacteriaceae</taxon>
        <taxon>Propionibacterium</taxon>
    </lineage>
</organism>
<evidence type="ECO:0000256" key="1">
    <source>
        <dbReference type="SAM" id="MobiDB-lite"/>
    </source>
</evidence>
<evidence type="ECO:0000313" key="2">
    <source>
        <dbReference type="EMBL" id="CEP26056.1"/>
    </source>
</evidence>
<feature type="compositionally biased region" description="Pro residues" evidence="1">
    <location>
        <begin position="53"/>
        <end position="64"/>
    </location>
</feature>
<proteinExistence type="predicted"/>
<gene>
    <name evidence="2" type="ORF">PFCIRM138_03795</name>
</gene>